<dbReference type="InterPro" id="IPR001610">
    <property type="entry name" value="PAC"/>
</dbReference>
<dbReference type="SUPFAM" id="SSF46785">
    <property type="entry name" value="Winged helix' DNA-binding domain"/>
    <property type="match status" value="1"/>
</dbReference>
<dbReference type="SMART" id="SM00091">
    <property type="entry name" value="PAS"/>
    <property type="match status" value="1"/>
</dbReference>
<dbReference type="SUPFAM" id="SSF55785">
    <property type="entry name" value="PYP-like sensor domain (PAS domain)"/>
    <property type="match status" value="1"/>
</dbReference>
<dbReference type="InterPro" id="IPR000700">
    <property type="entry name" value="PAS-assoc_C"/>
</dbReference>
<dbReference type="Pfam" id="PF13545">
    <property type="entry name" value="HTH_Crp_2"/>
    <property type="match status" value="1"/>
</dbReference>
<evidence type="ECO:0000313" key="9">
    <source>
        <dbReference type="Proteomes" id="UP000715781"/>
    </source>
</evidence>
<dbReference type="Gene3D" id="1.10.10.10">
    <property type="entry name" value="Winged helix-like DNA-binding domain superfamily/Winged helix DNA-binding domain"/>
    <property type="match status" value="1"/>
</dbReference>
<dbReference type="PROSITE" id="PS51063">
    <property type="entry name" value="HTH_CRP_2"/>
    <property type="match status" value="1"/>
</dbReference>
<name>A0A951UJY3_9NOST</name>
<dbReference type="NCBIfam" id="TIGR00229">
    <property type="entry name" value="sensory_box"/>
    <property type="match status" value="1"/>
</dbReference>
<dbReference type="GO" id="GO:0006355">
    <property type="term" value="P:regulation of DNA-templated transcription"/>
    <property type="evidence" value="ECO:0007669"/>
    <property type="project" value="InterPro"/>
</dbReference>
<keyword evidence="4" id="KW-0175">Coiled coil</keyword>
<accession>A0A951UJY3</accession>
<evidence type="ECO:0000259" key="6">
    <source>
        <dbReference type="PROSITE" id="PS50113"/>
    </source>
</evidence>
<evidence type="ECO:0000259" key="7">
    <source>
        <dbReference type="PROSITE" id="PS51063"/>
    </source>
</evidence>
<keyword evidence="3" id="KW-0804">Transcription</keyword>
<evidence type="ECO:0000256" key="1">
    <source>
        <dbReference type="ARBA" id="ARBA00023015"/>
    </source>
</evidence>
<protein>
    <submittedName>
        <fullName evidence="8">PAS domain S-box protein</fullName>
    </submittedName>
</protein>
<comment type="caution">
    <text evidence="8">The sequence shown here is derived from an EMBL/GenBank/DDBJ whole genome shotgun (WGS) entry which is preliminary data.</text>
</comment>
<organism evidence="8 9">
    <name type="scientific">Mojavia pulchra JT2-VF2</name>
    <dbReference type="NCBI Taxonomy" id="287848"/>
    <lineage>
        <taxon>Bacteria</taxon>
        <taxon>Bacillati</taxon>
        <taxon>Cyanobacteriota</taxon>
        <taxon>Cyanophyceae</taxon>
        <taxon>Nostocales</taxon>
        <taxon>Nostocaceae</taxon>
    </lineage>
</organism>
<dbReference type="SMART" id="SM00419">
    <property type="entry name" value="HTH_CRP"/>
    <property type="match status" value="1"/>
</dbReference>
<dbReference type="Gene3D" id="3.30.450.20">
    <property type="entry name" value="PAS domain"/>
    <property type="match status" value="1"/>
</dbReference>
<evidence type="ECO:0000256" key="4">
    <source>
        <dbReference type="SAM" id="Coils"/>
    </source>
</evidence>
<dbReference type="GO" id="GO:0003677">
    <property type="term" value="F:DNA binding"/>
    <property type="evidence" value="ECO:0007669"/>
    <property type="project" value="UniProtKB-KW"/>
</dbReference>
<dbReference type="Pfam" id="PF13426">
    <property type="entry name" value="PAS_9"/>
    <property type="match status" value="1"/>
</dbReference>
<dbReference type="Proteomes" id="UP000715781">
    <property type="component" value="Unassembled WGS sequence"/>
</dbReference>
<dbReference type="PROSITE" id="PS50112">
    <property type="entry name" value="PAS"/>
    <property type="match status" value="1"/>
</dbReference>
<dbReference type="AlphaFoldDB" id="A0A951UJY3"/>
<dbReference type="PROSITE" id="PS50113">
    <property type="entry name" value="PAC"/>
    <property type="match status" value="1"/>
</dbReference>
<dbReference type="Gene3D" id="2.60.120.10">
    <property type="entry name" value="Jelly Rolls"/>
    <property type="match status" value="1"/>
</dbReference>
<dbReference type="CDD" id="cd00130">
    <property type="entry name" value="PAS"/>
    <property type="match status" value="1"/>
</dbReference>
<evidence type="ECO:0000256" key="3">
    <source>
        <dbReference type="ARBA" id="ARBA00023163"/>
    </source>
</evidence>
<reference evidence="8" key="1">
    <citation type="submission" date="2021-05" db="EMBL/GenBank/DDBJ databases">
        <authorList>
            <person name="Pietrasiak N."/>
            <person name="Ward R."/>
            <person name="Stajich J.E."/>
            <person name="Kurbessoian T."/>
        </authorList>
    </citation>
    <scope>NUCLEOTIDE SEQUENCE</scope>
    <source>
        <strain evidence="8">JT2-VF2</strain>
    </source>
</reference>
<dbReference type="InterPro" id="IPR035965">
    <property type="entry name" value="PAS-like_dom_sf"/>
</dbReference>
<gene>
    <name evidence="8" type="ORF">KME32_34535</name>
</gene>
<evidence type="ECO:0000259" key="5">
    <source>
        <dbReference type="PROSITE" id="PS50112"/>
    </source>
</evidence>
<dbReference type="InterPro" id="IPR000014">
    <property type="entry name" value="PAS"/>
</dbReference>
<keyword evidence="2" id="KW-0238">DNA-binding</keyword>
<feature type="domain" description="HTH crp-type" evidence="7">
    <location>
        <begin position="315"/>
        <end position="388"/>
    </location>
</feature>
<dbReference type="EMBL" id="JAHHHN010000060">
    <property type="protein sequence ID" value="MBW4566102.1"/>
    <property type="molecule type" value="Genomic_DNA"/>
</dbReference>
<evidence type="ECO:0000313" key="8">
    <source>
        <dbReference type="EMBL" id="MBW4566102.1"/>
    </source>
</evidence>
<dbReference type="InterPro" id="IPR036388">
    <property type="entry name" value="WH-like_DNA-bd_sf"/>
</dbReference>
<dbReference type="InterPro" id="IPR036390">
    <property type="entry name" value="WH_DNA-bd_sf"/>
</dbReference>
<evidence type="ECO:0000256" key="2">
    <source>
        <dbReference type="ARBA" id="ARBA00023125"/>
    </source>
</evidence>
<feature type="coiled-coil region" evidence="4">
    <location>
        <begin position="39"/>
        <end position="80"/>
    </location>
</feature>
<dbReference type="SUPFAM" id="SSF51206">
    <property type="entry name" value="cAMP-binding domain-like"/>
    <property type="match status" value="1"/>
</dbReference>
<proteinExistence type="predicted"/>
<dbReference type="InterPro" id="IPR018490">
    <property type="entry name" value="cNMP-bd_dom_sf"/>
</dbReference>
<dbReference type="InterPro" id="IPR014710">
    <property type="entry name" value="RmlC-like_jellyroll"/>
</dbReference>
<feature type="domain" description="PAS" evidence="5">
    <location>
        <begin position="73"/>
        <end position="143"/>
    </location>
</feature>
<dbReference type="SMART" id="SM00086">
    <property type="entry name" value="PAC"/>
    <property type="match status" value="1"/>
</dbReference>
<dbReference type="InterPro" id="IPR012318">
    <property type="entry name" value="HTH_CRP"/>
</dbReference>
<keyword evidence="1" id="KW-0805">Transcription regulation</keyword>
<reference evidence="8" key="2">
    <citation type="journal article" date="2022" name="Microbiol. Resour. Announc.">
        <title>Metagenome Sequencing to Explore Phylogenomics of Terrestrial Cyanobacteria.</title>
        <authorList>
            <person name="Ward R.D."/>
            <person name="Stajich J.E."/>
            <person name="Johansen J.R."/>
            <person name="Huntemann M."/>
            <person name="Clum A."/>
            <person name="Foster B."/>
            <person name="Foster B."/>
            <person name="Roux S."/>
            <person name="Palaniappan K."/>
            <person name="Varghese N."/>
            <person name="Mukherjee S."/>
            <person name="Reddy T.B.K."/>
            <person name="Daum C."/>
            <person name="Copeland A."/>
            <person name="Chen I.A."/>
            <person name="Ivanova N.N."/>
            <person name="Kyrpides N.C."/>
            <person name="Shapiro N."/>
            <person name="Eloe-Fadrosh E.A."/>
            <person name="Pietrasiak N."/>
        </authorList>
    </citation>
    <scope>NUCLEOTIDE SEQUENCE</scope>
    <source>
        <strain evidence="8">JT2-VF2</strain>
    </source>
</reference>
<feature type="domain" description="PAC" evidence="6">
    <location>
        <begin position="146"/>
        <end position="198"/>
    </location>
</feature>
<sequence length="392" mass="44680">MKQELFFQRTGVLQEHLADLYQTATVLPWIPSQILPQAFQELHNTSKKLQLAVEELYQQNEELIQTLNYLETEHQRYQDLFDLAPSGYLVTNASGTIQEANQMAAKLLNVDKQFLVGKPITNFVPLEVSQQVRSEINRLSESDRRTELLVRLQQGHGDTFDAALTVAVVRNQQGQVISLRWVIRNISERQQWELPEINSISSFIRERRLYKYSKGDNISLNPLQILYVCQGWVKLSTFCETGEEVLIGLVGAGMIFGSSMTSLKIYQAIALSEVELVSIHVSEIATSPSLSHNFLPRINQRLQQTESLLAISGKRQVEERLHYFLEFLKQEIGEPVPEGTRLNARLIHEDIASACCANRVTITRSLSKLKQLGLISFDSHKHMILKDFNCSQ</sequence>